<feature type="domain" description="GGDEF" evidence="4">
    <location>
        <begin position="464"/>
        <end position="594"/>
    </location>
</feature>
<dbReference type="Pfam" id="PF00990">
    <property type="entry name" value="GGDEF"/>
    <property type="match status" value="1"/>
</dbReference>
<gene>
    <name evidence="5" type="ORF">GCM10025770_38580</name>
</gene>
<comment type="catalytic activity">
    <reaction evidence="2">
        <text>2 GTP = 3',3'-c-di-GMP + 2 diphosphate</text>
        <dbReference type="Rhea" id="RHEA:24898"/>
        <dbReference type="ChEBI" id="CHEBI:33019"/>
        <dbReference type="ChEBI" id="CHEBI:37565"/>
        <dbReference type="ChEBI" id="CHEBI:58805"/>
        <dbReference type="EC" id="2.7.7.65"/>
    </reaction>
</comment>
<dbReference type="EMBL" id="BAABLD010000017">
    <property type="protein sequence ID" value="GAA5172432.1"/>
    <property type="molecule type" value="Genomic_DNA"/>
</dbReference>
<comment type="caution">
    <text evidence="5">The sequence shown here is derived from an EMBL/GenBank/DDBJ whole genome shotgun (WGS) entry which is preliminary data.</text>
</comment>
<dbReference type="PROSITE" id="PS50887">
    <property type="entry name" value="GGDEF"/>
    <property type="match status" value="1"/>
</dbReference>
<feature type="coiled-coil region" evidence="3">
    <location>
        <begin position="406"/>
        <end position="433"/>
    </location>
</feature>
<proteinExistence type="predicted"/>
<sequence>MAEFGTPSEIAREVLRRLAMARKPPTPDNYQELYHQIAGTVVEEPFPERQLKQVAASLPRGTPDQLKFARRFETAVAERNWAGFKAQTIALLSEKAPEAPGWPVLIRDLVTQFDRPTAGLTSQAKLDALSQVLESSSADVTVLFTRLQGMVRGWSQAAAANRLPEQDVAESAGAAAATPLSAATTARTAAASRSLENAPEAWRAVIAQTLENAIGMLLIDTPELQQQAGVLAKALRTPGEVEQDLFEAQLQEFSYKVQWVVQDQSYIRQALMNLLQLIIENIAELAVDDKWLQGQMSLVLDLFSRPLDKQVLDELRERLRDVIYKQGTLKRSLSDAHEKLRDMLAHFIDRLTELADSTGIYHGKIEQFATRVASASSLQELSGLVDEVLSETRAIESRTRRSQDELNSLRSTVDQAYREIARLEDELQQASEMVRHDPLTGALNRKGLEEMMAREMARQQRRKSRLCVALLDVDNFKTLNDTYGHSTGDDALKHLAQVIRETLRPQDSCGRYGGEEFVILLPDTKPDDAQVAITRLQRELTKRFFLHENKKILITFSAGVTELLVGEEAQTAIDRADKAMYRAKRAGKNRVEMG</sequence>
<reference evidence="6" key="1">
    <citation type="journal article" date="2019" name="Int. J. Syst. Evol. Microbiol.">
        <title>The Global Catalogue of Microorganisms (GCM) 10K type strain sequencing project: providing services to taxonomists for standard genome sequencing and annotation.</title>
        <authorList>
            <consortium name="The Broad Institute Genomics Platform"/>
            <consortium name="The Broad Institute Genome Sequencing Center for Infectious Disease"/>
            <person name="Wu L."/>
            <person name="Ma J."/>
        </authorList>
    </citation>
    <scope>NUCLEOTIDE SEQUENCE [LARGE SCALE GENOMIC DNA]</scope>
    <source>
        <strain evidence="6">JCM 18715</strain>
    </source>
</reference>
<dbReference type="Proteomes" id="UP001500547">
    <property type="component" value="Unassembled WGS sequence"/>
</dbReference>
<dbReference type="InterPro" id="IPR029787">
    <property type="entry name" value="Nucleotide_cyclase"/>
</dbReference>
<evidence type="ECO:0000256" key="2">
    <source>
        <dbReference type="ARBA" id="ARBA00034247"/>
    </source>
</evidence>
<evidence type="ECO:0000313" key="6">
    <source>
        <dbReference type="Proteomes" id="UP001500547"/>
    </source>
</evidence>
<dbReference type="NCBIfam" id="TIGR00254">
    <property type="entry name" value="GGDEF"/>
    <property type="match status" value="1"/>
</dbReference>
<dbReference type="SMART" id="SM00267">
    <property type="entry name" value="GGDEF"/>
    <property type="match status" value="1"/>
</dbReference>
<organism evidence="5 6">
    <name type="scientific">Viridibacterium curvum</name>
    <dbReference type="NCBI Taxonomy" id="1101404"/>
    <lineage>
        <taxon>Bacteria</taxon>
        <taxon>Pseudomonadati</taxon>
        <taxon>Pseudomonadota</taxon>
        <taxon>Betaproteobacteria</taxon>
        <taxon>Rhodocyclales</taxon>
        <taxon>Rhodocyclaceae</taxon>
        <taxon>Viridibacterium</taxon>
    </lineage>
</organism>
<keyword evidence="6" id="KW-1185">Reference proteome</keyword>
<evidence type="ECO:0000256" key="1">
    <source>
        <dbReference type="ARBA" id="ARBA00012528"/>
    </source>
</evidence>
<dbReference type="InterPro" id="IPR043128">
    <property type="entry name" value="Rev_trsase/Diguanyl_cyclase"/>
</dbReference>
<dbReference type="EC" id="2.7.7.65" evidence="1"/>
<evidence type="ECO:0000313" key="5">
    <source>
        <dbReference type="EMBL" id="GAA5172432.1"/>
    </source>
</evidence>
<accession>A0ABP9R7N7</accession>
<dbReference type="PANTHER" id="PTHR45138:SF9">
    <property type="entry name" value="DIGUANYLATE CYCLASE DGCM-RELATED"/>
    <property type="match status" value="1"/>
</dbReference>
<keyword evidence="3" id="KW-0175">Coiled coil</keyword>
<dbReference type="PANTHER" id="PTHR45138">
    <property type="entry name" value="REGULATORY COMPONENTS OF SENSORY TRANSDUCTION SYSTEM"/>
    <property type="match status" value="1"/>
</dbReference>
<name>A0ABP9R7N7_9RHOO</name>
<dbReference type="InterPro" id="IPR050469">
    <property type="entry name" value="Diguanylate_Cyclase"/>
</dbReference>
<dbReference type="RefSeq" id="WP_345534750.1">
    <property type="nucleotide sequence ID" value="NZ_BAABLD010000017.1"/>
</dbReference>
<evidence type="ECO:0000256" key="3">
    <source>
        <dbReference type="SAM" id="Coils"/>
    </source>
</evidence>
<dbReference type="CDD" id="cd01949">
    <property type="entry name" value="GGDEF"/>
    <property type="match status" value="1"/>
</dbReference>
<evidence type="ECO:0000259" key="4">
    <source>
        <dbReference type="PROSITE" id="PS50887"/>
    </source>
</evidence>
<dbReference type="InterPro" id="IPR000160">
    <property type="entry name" value="GGDEF_dom"/>
</dbReference>
<dbReference type="Gene3D" id="3.30.70.270">
    <property type="match status" value="1"/>
</dbReference>
<protein>
    <recommendedName>
        <fullName evidence="1">diguanylate cyclase</fullName>
        <ecNumber evidence="1">2.7.7.65</ecNumber>
    </recommendedName>
</protein>
<dbReference type="SUPFAM" id="SSF55073">
    <property type="entry name" value="Nucleotide cyclase"/>
    <property type="match status" value="1"/>
</dbReference>